<protein>
    <submittedName>
        <fullName evidence="2 3">Uncharacterized protein</fullName>
    </submittedName>
</protein>
<dbReference type="WBParaSite" id="TREG1_2760.4">
    <property type="protein sequence ID" value="TREG1_2760.4"/>
    <property type="gene ID" value="TREG1_2760"/>
</dbReference>
<dbReference type="Proteomes" id="UP000050795">
    <property type="component" value="Unassembled WGS sequence"/>
</dbReference>
<name>A0AA85JIX4_TRIRE</name>
<sequence>MCQLSFTVQNNATTSMSRLLSAVLNKSLARLMTYKGTAEKTDVRNFTFFQHTINIITCKQLQLESTEEETIEAIVKATKNLCHDQRIRKKLDLSPEEVVFKEKVFPVFMHLMVIDAYSTASLFSSLQMCANVIHPGPS</sequence>
<evidence type="ECO:0000313" key="1">
    <source>
        <dbReference type="Proteomes" id="UP000050795"/>
    </source>
</evidence>
<proteinExistence type="predicted"/>
<evidence type="ECO:0000313" key="2">
    <source>
        <dbReference type="WBParaSite" id="TREG1_2760.1"/>
    </source>
</evidence>
<organism evidence="1 3">
    <name type="scientific">Trichobilharzia regenti</name>
    <name type="common">Nasal bird schistosome</name>
    <dbReference type="NCBI Taxonomy" id="157069"/>
    <lineage>
        <taxon>Eukaryota</taxon>
        <taxon>Metazoa</taxon>
        <taxon>Spiralia</taxon>
        <taxon>Lophotrochozoa</taxon>
        <taxon>Platyhelminthes</taxon>
        <taxon>Trematoda</taxon>
        <taxon>Digenea</taxon>
        <taxon>Strigeidida</taxon>
        <taxon>Schistosomatoidea</taxon>
        <taxon>Schistosomatidae</taxon>
        <taxon>Trichobilharzia</taxon>
    </lineage>
</organism>
<dbReference type="AlphaFoldDB" id="A0AA85JIX4"/>
<keyword evidence="1" id="KW-1185">Reference proteome</keyword>
<evidence type="ECO:0000313" key="3">
    <source>
        <dbReference type="WBParaSite" id="TREG1_2760.3"/>
    </source>
</evidence>
<dbReference type="WBParaSite" id="TREG1_2760.1">
    <property type="protein sequence ID" value="TREG1_2760.1"/>
    <property type="gene ID" value="TREG1_2760"/>
</dbReference>
<dbReference type="WBParaSite" id="TREG1_2760.3">
    <property type="protein sequence ID" value="TREG1_2760.3"/>
    <property type="gene ID" value="TREG1_2760"/>
</dbReference>
<accession>A0AA85JIX4</accession>
<reference evidence="2 3" key="2">
    <citation type="submission" date="2023-11" db="UniProtKB">
        <authorList>
            <consortium name="WormBaseParasite"/>
        </authorList>
    </citation>
    <scope>IDENTIFICATION</scope>
</reference>
<reference evidence="1" key="1">
    <citation type="submission" date="2022-06" db="EMBL/GenBank/DDBJ databases">
        <authorList>
            <person name="Berger JAMES D."/>
            <person name="Berger JAMES D."/>
        </authorList>
    </citation>
    <scope>NUCLEOTIDE SEQUENCE [LARGE SCALE GENOMIC DNA]</scope>
</reference>